<dbReference type="Proteomes" id="UP001153076">
    <property type="component" value="Unassembled WGS sequence"/>
</dbReference>
<evidence type="ECO:0000256" key="1">
    <source>
        <dbReference type="SAM" id="MobiDB-lite"/>
    </source>
</evidence>
<dbReference type="AlphaFoldDB" id="A0A9Q1KG83"/>
<evidence type="ECO:0000313" key="3">
    <source>
        <dbReference type="Proteomes" id="UP001153076"/>
    </source>
</evidence>
<organism evidence="2 3">
    <name type="scientific">Carnegiea gigantea</name>
    <dbReference type="NCBI Taxonomy" id="171969"/>
    <lineage>
        <taxon>Eukaryota</taxon>
        <taxon>Viridiplantae</taxon>
        <taxon>Streptophyta</taxon>
        <taxon>Embryophyta</taxon>
        <taxon>Tracheophyta</taxon>
        <taxon>Spermatophyta</taxon>
        <taxon>Magnoliopsida</taxon>
        <taxon>eudicotyledons</taxon>
        <taxon>Gunneridae</taxon>
        <taxon>Pentapetalae</taxon>
        <taxon>Caryophyllales</taxon>
        <taxon>Cactineae</taxon>
        <taxon>Cactaceae</taxon>
        <taxon>Cactoideae</taxon>
        <taxon>Echinocereeae</taxon>
        <taxon>Carnegiea</taxon>
    </lineage>
</organism>
<feature type="compositionally biased region" description="Basic and acidic residues" evidence="1">
    <location>
        <begin position="23"/>
        <end position="36"/>
    </location>
</feature>
<accession>A0A9Q1KG83</accession>
<sequence>MARKCYYQSLKSLGRKEKHLHRRDVSTKQDQKEGRTEAMVVLSASTKKHRRPRPEPTFDVMLVPLDPSCLKRTVQIGKDLDAMISDGIAGYFISQPFKEKGYEGHSTLTTLEDATYDVLGLTSGYAAKACLGYQDSLYHDKGLPLYPQGSRKPLDRWAIC</sequence>
<gene>
    <name evidence="2" type="ORF">Cgig2_032319</name>
</gene>
<name>A0A9Q1KG83_9CARY</name>
<keyword evidence="3" id="KW-1185">Reference proteome</keyword>
<dbReference type="EMBL" id="JAKOGI010000114">
    <property type="protein sequence ID" value="KAJ8443696.1"/>
    <property type="molecule type" value="Genomic_DNA"/>
</dbReference>
<comment type="caution">
    <text evidence="2">The sequence shown here is derived from an EMBL/GenBank/DDBJ whole genome shotgun (WGS) entry which is preliminary data.</text>
</comment>
<reference evidence="2" key="1">
    <citation type="submission" date="2022-04" db="EMBL/GenBank/DDBJ databases">
        <title>Carnegiea gigantea Genome sequencing and assembly v2.</title>
        <authorList>
            <person name="Copetti D."/>
            <person name="Sanderson M.J."/>
            <person name="Burquez A."/>
            <person name="Wojciechowski M.F."/>
        </authorList>
    </citation>
    <scope>NUCLEOTIDE SEQUENCE</scope>
    <source>
        <strain evidence="2">SGP5-SGP5p</strain>
        <tissue evidence="2">Aerial part</tissue>
    </source>
</reference>
<evidence type="ECO:0000313" key="2">
    <source>
        <dbReference type="EMBL" id="KAJ8443696.1"/>
    </source>
</evidence>
<protein>
    <submittedName>
        <fullName evidence="2">Uncharacterized protein</fullName>
    </submittedName>
</protein>
<proteinExistence type="predicted"/>
<feature type="region of interest" description="Disordered" evidence="1">
    <location>
        <begin position="17"/>
        <end position="36"/>
    </location>
</feature>